<evidence type="ECO:0000313" key="9">
    <source>
        <dbReference type="Proteomes" id="UP000237000"/>
    </source>
</evidence>
<dbReference type="Proteomes" id="UP000237000">
    <property type="component" value="Unassembled WGS sequence"/>
</dbReference>
<feature type="compositionally biased region" description="Basic and acidic residues" evidence="6">
    <location>
        <begin position="1"/>
        <end position="12"/>
    </location>
</feature>
<dbReference type="GO" id="GO:0005634">
    <property type="term" value="C:nucleus"/>
    <property type="evidence" value="ECO:0007669"/>
    <property type="project" value="UniProtKB-SubCell"/>
</dbReference>
<sequence length="324" mass="36454">MDQKPAHSRHDLALVTTPQPQADNTSSTRHQLSDPIGLTRDLLATVTHRKKRMPRQRRSSIINLHVLHFPNPRSASASASSNSHLQADAPDSSLPPACGIDPGSLRFLFQKELKNSDVSSLRRMILPKKAAEAHLPVLESKEGMVINMDDLDGHHVWSFKYRFWPNNNSRMYVLENTGEFVNTHGLRLGDFIMVYQHIENQHYVIQAHKKTSDEAQDDDDVVYTDHTTETSTAVAMKVEPLCNIDQDYEANSNTTPSNSLYMNMNCPPVDETSLSFIYETTNFSNESLLDFLGGSMSHTYSKSNGPFGFESFGSVDNLSLDDYY</sequence>
<keyword evidence="2" id="KW-0805">Transcription regulation</keyword>
<dbReference type="GO" id="GO:0003677">
    <property type="term" value="F:DNA binding"/>
    <property type="evidence" value="ECO:0007669"/>
    <property type="project" value="UniProtKB-KW"/>
</dbReference>
<dbReference type="InParanoid" id="A0A2P5FCD9"/>
<feature type="compositionally biased region" description="Polar residues" evidence="6">
    <location>
        <begin position="16"/>
        <end position="30"/>
    </location>
</feature>
<dbReference type="FunFam" id="2.40.330.10:FF:000003">
    <property type="entry name" value="B3 domain-containing transcription factor FUS3"/>
    <property type="match status" value="1"/>
</dbReference>
<comment type="subcellular location">
    <subcellularLocation>
        <location evidence="1">Nucleus</location>
    </subcellularLocation>
</comment>
<dbReference type="PANTHER" id="PTHR31140:SF73">
    <property type="entry name" value="B3 DOMAIN-CONTAINING TRANSCRIPTION FACTOR FUS3"/>
    <property type="match status" value="1"/>
</dbReference>
<evidence type="ECO:0000256" key="6">
    <source>
        <dbReference type="SAM" id="MobiDB-lite"/>
    </source>
</evidence>
<dbReference type="GO" id="GO:0009733">
    <property type="term" value="P:response to auxin"/>
    <property type="evidence" value="ECO:0007669"/>
    <property type="project" value="UniProtKB-ARBA"/>
</dbReference>
<dbReference type="InterPro" id="IPR015300">
    <property type="entry name" value="DNA-bd_pseudobarrel_sf"/>
</dbReference>
<evidence type="ECO:0000256" key="1">
    <source>
        <dbReference type="ARBA" id="ARBA00004123"/>
    </source>
</evidence>
<evidence type="ECO:0000256" key="4">
    <source>
        <dbReference type="ARBA" id="ARBA00023163"/>
    </source>
</evidence>
<dbReference type="InterPro" id="IPR044800">
    <property type="entry name" value="LEC2-like"/>
</dbReference>
<protein>
    <submittedName>
        <fullName evidence="8">B3 DNA binding domain containing protein</fullName>
    </submittedName>
</protein>
<keyword evidence="9" id="KW-1185">Reference proteome</keyword>
<proteinExistence type="predicted"/>
<keyword evidence="3" id="KW-0238">DNA-binding</keyword>
<dbReference type="Gene3D" id="2.40.330.10">
    <property type="entry name" value="DNA-binding pseudobarrel domain"/>
    <property type="match status" value="1"/>
</dbReference>
<feature type="compositionally biased region" description="Low complexity" evidence="6">
    <location>
        <begin position="74"/>
        <end position="83"/>
    </location>
</feature>
<dbReference type="EMBL" id="JXTC01000045">
    <property type="protein sequence ID" value="PON95454.1"/>
    <property type="molecule type" value="Genomic_DNA"/>
</dbReference>
<accession>A0A2P5FCD9</accession>
<dbReference type="PROSITE" id="PS50863">
    <property type="entry name" value="B3"/>
    <property type="match status" value="1"/>
</dbReference>
<dbReference type="Pfam" id="PF02362">
    <property type="entry name" value="B3"/>
    <property type="match status" value="1"/>
</dbReference>
<dbReference type="OrthoDB" id="757982at2759"/>
<evidence type="ECO:0000256" key="2">
    <source>
        <dbReference type="ARBA" id="ARBA00023015"/>
    </source>
</evidence>
<dbReference type="SMART" id="SM01019">
    <property type="entry name" value="B3"/>
    <property type="match status" value="1"/>
</dbReference>
<dbReference type="SUPFAM" id="SSF101936">
    <property type="entry name" value="DNA-binding pseudobarrel domain"/>
    <property type="match status" value="1"/>
</dbReference>
<evidence type="ECO:0000256" key="5">
    <source>
        <dbReference type="ARBA" id="ARBA00023242"/>
    </source>
</evidence>
<feature type="region of interest" description="Disordered" evidence="6">
    <location>
        <begin position="73"/>
        <end position="96"/>
    </location>
</feature>
<gene>
    <name evidence="8" type="ORF">TorRG33x02_089760</name>
</gene>
<name>A0A2P5FCD9_TREOI</name>
<feature type="region of interest" description="Disordered" evidence="6">
    <location>
        <begin position="1"/>
        <end position="35"/>
    </location>
</feature>
<dbReference type="STRING" id="63057.A0A2P5FCD9"/>
<dbReference type="GO" id="GO:0003700">
    <property type="term" value="F:DNA-binding transcription factor activity"/>
    <property type="evidence" value="ECO:0007669"/>
    <property type="project" value="InterPro"/>
</dbReference>
<evidence type="ECO:0000313" key="8">
    <source>
        <dbReference type="EMBL" id="PON95454.1"/>
    </source>
</evidence>
<organism evidence="8 9">
    <name type="scientific">Trema orientale</name>
    <name type="common">Charcoal tree</name>
    <name type="synonym">Celtis orientalis</name>
    <dbReference type="NCBI Taxonomy" id="63057"/>
    <lineage>
        <taxon>Eukaryota</taxon>
        <taxon>Viridiplantae</taxon>
        <taxon>Streptophyta</taxon>
        <taxon>Embryophyta</taxon>
        <taxon>Tracheophyta</taxon>
        <taxon>Spermatophyta</taxon>
        <taxon>Magnoliopsida</taxon>
        <taxon>eudicotyledons</taxon>
        <taxon>Gunneridae</taxon>
        <taxon>Pentapetalae</taxon>
        <taxon>rosids</taxon>
        <taxon>fabids</taxon>
        <taxon>Rosales</taxon>
        <taxon>Cannabaceae</taxon>
        <taxon>Trema</taxon>
    </lineage>
</organism>
<evidence type="ECO:0000256" key="3">
    <source>
        <dbReference type="ARBA" id="ARBA00023125"/>
    </source>
</evidence>
<dbReference type="FunCoup" id="A0A2P5FCD9">
    <property type="interactions" value="74"/>
</dbReference>
<dbReference type="CDD" id="cd10017">
    <property type="entry name" value="B3_DNA"/>
    <property type="match status" value="1"/>
</dbReference>
<keyword evidence="5" id="KW-0539">Nucleus</keyword>
<evidence type="ECO:0000259" key="7">
    <source>
        <dbReference type="PROSITE" id="PS50863"/>
    </source>
</evidence>
<dbReference type="PANTHER" id="PTHR31140">
    <property type="entry name" value="B3 DOMAIN-CONTAINING TRANSCRIPTION FACTOR ABI3"/>
    <property type="match status" value="1"/>
</dbReference>
<dbReference type="AlphaFoldDB" id="A0A2P5FCD9"/>
<feature type="domain" description="TF-B3" evidence="7">
    <location>
        <begin position="109"/>
        <end position="211"/>
    </location>
</feature>
<keyword evidence="4" id="KW-0804">Transcription</keyword>
<reference evidence="9" key="1">
    <citation type="submission" date="2016-06" db="EMBL/GenBank/DDBJ databases">
        <title>Parallel loss of symbiosis genes in relatives of nitrogen-fixing non-legume Parasponia.</title>
        <authorList>
            <person name="Van Velzen R."/>
            <person name="Holmer R."/>
            <person name="Bu F."/>
            <person name="Rutten L."/>
            <person name="Van Zeijl A."/>
            <person name="Liu W."/>
            <person name="Santuari L."/>
            <person name="Cao Q."/>
            <person name="Sharma T."/>
            <person name="Shen D."/>
            <person name="Roswanjaya Y."/>
            <person name="Wardhani T."/>
            <person name="Kalhor M.S."/>
            <person name="Jansen J."/>
            <person name="Van den Hoogen J."/>
            <person name="Gungor B."/>
            <person name="Hartog M."/>
            <person name="Hontelez J."/>
            <person name="Verver J."/>
            <person name="Yang W.-C."/>
            <person name="Schijlen E."/>
            <person name="Repin R."/>
            <person name="Schilthuizen M."/>
            <person name="Schranz E."/>
            <person name="Heidstra R."/>
            <person name="Miyata K."/>
            <person name="Fedorova E."/>
            <person name="Kohlen W."/>
            <person name="Bisseling T."/>
            <person name="Smit S."/>
            <person name="Geurts R."/>
        </authorList>
    </citation>
    <scope>NUCLEOTIDE SEQUENCE [LARGE SCALE GENOMIC DNA]</scope>
    <source>
        <strain evidence="9">cv. RG33-2</strain>
    </source>
</reference>
<comment type="caution">
    <text evidence="8">The sequence shown here is derived from an EMBL/GenBank/DDBJ whole genome shotgun (WGS) entry which is preliminary data.</text>
</comment>
<dbReference type="InterPro" id="IPR003340">
    <property type="entry name" value="B3_DNA-bd"/>
</dbReference>